<gene>
    <name evidence="2" type="ORF">D1970_00700</name>
</gene>
<name>A0A398BEN4_9BACI</name>
<dbReference type="InterPro" id="IPR041315">
    <property type="entry name" value="PlcR_TPR"/>
</dbReference>
<dbReference type="RefSeq" id="WP_119110962.1">
    <property type="nucleotide sequence ID" value="NZ_CBCSEO010000004.1"/>
</dbReference>
<evidence type="ECO:0000259" key="1">
    <source>
        <dbReference type="PROSITE" id="PS50943"/>
    </source>
</evidence>
<dbReference type="SMART" id="SM00530">
    <property type="entry name" value="HTH_XRE"/>
    <property type="match status" value="1"/>
</dbReference>
<reference evidence="2 3" key="1">
    <citation type="submission" date="2018-08" db="EMBL/GenBank/DDBJ databases">
        <title>Bacillus jemisoniae sp. nov., Bacillus chryseoplanitiae sp. nov., Bacillus resnikiae sp. nov., and Bacillus frankliniae sp. nov., isolated from Viking spacecraft and associated surfaces.</title>
        <authorList>
            <person name="Seuylemezian A."/>
            <person name="Vaishampayan P."/>
        </authorList>
    </citation>
    <scope>NUCLEOTIDE SEQUENCE [LARGE SCALE GENOMIC DNA]</scope>
    <source>
        <strain evidence="2 3">JJ-247</strain>
    </source>
</reference>
<dbReference type="InterPro" id="IPR010982">
    <property type="entry name" value="Lambda_DNA-bd_dom_sf"/>
</dbReference>
<dbReference type="Pfam" id="PF01381">
    <property type="entry name" value="HTH_3"/>
    <property type="match status" value="1"/>
</dbReference>
<dbReference type="SUPFAM" id="SSF48452">
    <property type="entry name" value="TPR-like"/>
    <property type="match status" value="1"/>
</dbReference>
<dbReference type="InterPro" id="IPR053163">
    <property type="entry name" value="HTH-type_regulator_Rgg"/>
</dbReference>
<proteinExistence type="predicted"/>
<dbReference type="Gene3D" id="1.25.40.10">
    <property type="entry name" value="Tetratricopeptide repeat domain"/>
    <property type="match status" value="1"/>
</dbReference>
<evidence type="ECO:0000313" key="2">
    <source>
        <dbReference type="EMBL" id="RID88799.1"/>
    </source>
</evidence>
<accession>A0A398BEN4</accession>
<dbReference type="Pfam" id="PF18768">
    <property type="entry name" value="RNPP_C"/>
    <property type="match status" value="1"/>
</dbReference>
<evidence type="ECO:0000313" key="3">
    <source>
        <dbReference type="Proteomes" id="UP000265816"/>
    </source>
</evidence>
<dbReference type="PANTHER" id="PTHR37038">
    <property type="entry name" value="TRANSCRIPTIONAL REGULATOR-RELATED"/>
    <property type="match status" value="1"/>
</dbReference>
<organism evidence="2 3">
    <name type="scientific">Mesobacillus zeae</name>
    <dbReference type="NCBI Taxonomy" id="1917180"/>
    <lineage>
        <taxon>Bacteria</taxon>
        <taxon>Bacillati</taxon>
        <taxon>Bacillota</taxon>
        <taxon>Bacilli</taxon>
        <taxon>Bacillales</taxon>
        <taxon>Bacillaceae</taxon>
        <taxon>Mesobacillus</taxon>
    </lineage>
</organism>
<dbReference type="EMBL" id="QWVT01000002">
    <property type="protein sequence ID" value="RID88799.1"/>
    <property type="molecule type" value="Genomic_DNA"/>
</dbReference>
<comment type="caution">
    <text evidence="2">The sequence shown here is derived from an EMBL/GenBank/DDBJ whole genome shotgun (WGS) entry which is preliminary data.</text>
</comment>
<dbReference type="PROSITE" id="PS50943">
    <property type="entry name" value="HTH_CROC1"/>
    <property type="match status" value="1"/>
</dbReference>
<dbReference type="CDD" id="cd00093">
    <property type="entry name" value="HTH_XRE"/>
    <property type="match status" value="1"/>
</dbReference>
<dbReference type="AlphaFoldDB" id="A0A398BEN4"/>
<dbReference type="SUPFAM" id="SSF47413">
    <property type="entry name" value="lambda repressor-like DNA-binding domains"/>
    <property type="match status" value="1"/>
</dbReference>
<dbReference type="Proteomes" id="UP000265816">
    <property type="component" value="Unassembled WGS sequence"/>
</dbReference>
<dbReference type="GO" id="GO:0003677">
    <property type="term" value="F:DNA binding"/>
    <property type="evidence" value="ECO:0007669"/>
    <property type="project" value="InterPro"/>
</dbReference>
<sequence length="306" mass="36028">MSKIGKQLKMLRKEKNLTQKQLAVGICSQAFISQLEKGFIIPSSDILYKLSKRLGVDVHYFHETDDQYLDEVIGHIRYCLRIGDYQNLQETLDNEKTIILKTKENEQLYYWLQGICSYYLNNDLNKSIKLFNDALNVFYNNESQYTLREVEILNSMANVFSDDKNFTVAEKYYLKCLKLLKQITHDDSKSNKIVNVRILYNYSKLLYRTNKLEKSLSYIEQGILICNKIDSNYLLAELIFQKSLVYYYLSKYELSYQAMRDSLVLFQVTGYQNRSQHVIDLMNTKFGQKEYAVGHNKLLSPNEDLI</sequence>
<protein>
    <submittedName>
        <fullName evidence="2">Helix-turn-helix domain-containing protein</fullName>
    </submittedName>
</protein>
<dbReference type="PANTHER" id="PTHR37038:SF14">
    <property type="entry name" value="TRANSCRIPTIONAL ACTIVATOR"/>
    <property type="match status" value="1"/>
</dbReference>
<dbReference type="InterPro" id="IPR001387">
    <property type="entry name" value="Cro/C1-type_HTH"/>
</dbReference>
<dbReference type="InterPro" id="IPR011990">
    <property type="entry name" value="TPR-like_helical_dom_sf"/>
</dbReference>
<keyword evidence="3" id="KW-1185">Reference proteome</keyword>
<dbReference type="OrthoDB" id="1150409at2"/>
<feature type="domain" description="HTH cro/C1-type" evidence="1">
    <location>
        <begin position="8"/>
        <end position="61"/>
    </location>
</feature>